<protein>
    <recommendedName>
        <fullName evidence="5">Lipoprotein</fullName>
    </recommendedName>
</protein>
<dbReference type="EMBL" id="JAWLKI010000019">
    <property type="protein sequence ID" value="MDV6308838.1"/>
    <property type="molecule type" value="Genomic_DNA"/>
</dbReference>
<dbReference type="PROSITE" id="PS51257">
    <property type="entry name" value="PROKAR_LIPOPROTEIN"/>
    <property type="match status" value="1"/>
</dbReference>
<reference evidence="3 4" key="1">
    <citation type="submission" date="2023-10" db="EMBL/GenBank/DDBJ databases">
        <title>Development of a sustainable strategy for remediation of hydrocarbon-contaminated territories based on the waste exchange concept.</title>
        <authorList>
            <person name="Krivoruchko A."/>
        </authorList>
    </citation>
    <scope>NUCLEOTIDE SEQUENCE [LARGE SCALE GENOMIC DNA]</scope>
    <source>
        <strain evidence="3 4">IEGM 1266</strain>
    </source>
</reference>
<dbReference type="RefSeq" id="WP_006434564.1">
    <property type="nucleotide sequence ID" value="NZ_CP091855.1"/>
</dbReference>
<comment type="caution">
    <text evidence="3">The sequence shown here is derived from an EMBL/GenBank/DDBJ whole genome shotgun (WGS) entry which is preliminary data.</text>
</comment>
<keyword evidence="4" id="KW-1185">Reference proteome</keyword>
<proteinExistence type="predicted"/>
<dbReference type="GeneID" id="77172190"/>
<evidence type="ECO:0000313" key="4">
    <source>
        <dbReference type="Proteomes" id="UP001185779"/>
    </source>
</evidence>
<name>A0ABU4DGG7_9ACTN</name>
<evidence type="ECO:0000256" key="2">
    <source>
        <dbReference type="SAM" id="SignalP"/>
    </source>
</evidence>
<dbReference type="Proteomes" id="UP001185779">
    <property type="component" value="Unassembled WGS sequence"/>
</dbReference>
<feature type="signal peptide" evidence="2">
    <location>
        <begin position="1"/>
        <end position="22"/>
    </location>
</feature>
<organism evidence="3 4">
    <name type="scientific">Gordonia amicalis</name>
    <dbReference type="NCBI Taxonomy" id="89053"/>
    <lineage>
        <taxon>Bacteria</taxon>
        <taxon>Bacillati</taxon>
        <taxon>Actinomycetota</taxon>
        <taxon>Actinomycetes</taxon>
        <taxon>Mycobacteriales</taxon>
        <taxon>Gordoniaceae</taxon>
        <taxon>Gordonia</taxon>
    </lineage>
</organism>
<sequence length="148" mass="15090">MNRRQKALVSSFAAITIGVAVVGCDSDTTSSEDTTSATSAVSTETGSATTGNGDDSGGETFGGLPVYEPSDEVSKAPGSLVLTSPDSVEKIGEFYKNAVRDGDWDIVSETVSRFAASITVKKRGRGASINVAPGTDGSVISISSYPSL</sequence>
<keyword evidence="2" id="KW-0732">Signal</keyword>
<gene>
    <name evidence="3" type="ORF">R3P94_16265</name>
</gene>
<evidence type="ECO:0008006" key="5">
    <source>
        <dbReference type="Google" id="ProtNLM"/>
    </source>
</evidence>
<accession>A0ABU4DGG7</accession>
<evidence type="ECO:0000256" key="1">
    <source>
        <dbReference type="SAM" id="MobiDB-lite"/>
    </source>
</evidence>
<feature type="chain" id="PRO_5045764572" description="Lipoprotein" evidence="2">
    <location>
        <begin position="23"/>
        <end position="148"/>
    </location>
</feature>
<evidence type="ECO:0000313" key="3">
    <source>
        <dbReference type="EMBL" id="MDV6308838.1"/>
    </source>
</evidence>
<feature type="region of interest" description="Disordered" evidence="1">
    <location>
        <begin position="26"/>
        <end position="65"/>
    </location>
</feature>
<feature type="compositionally biased region" description="Low complexity" evidence="1">
    <location>
        <begin position="26"/>
        <end position="51"/>
    </location>
</feature>